<feature type="transmembrane region" description="Helical" evidence="5">
    <location>
        <begin position="299"/>
        <end position="317"/>
    </location>
</feature>
<evidence type="ECO:0000256" key="4">
    <source>
        <dbReference type="ARBA" id="ARBA00023136"/>
    </source>
</evidence>
<feature type="transmembrane region" description="Helical" evidence="5">
    <location>
        <begin position="74"/>
        <end position="98"/>
    </location>
</feature>
<dbReference type="EMBL" id="CP017755">
    <property type="protein sequence ID" value="AOZ09023.1"/>
    <property type="molecule type" value="Genomic_DNA"/>
</dbReference>
<feature type="transmembrane region" description="Helical" evidence="5">
    <location>
        <begin position="354"/>
        <end position="378"/>
    </location>
</feature>
<protein>
    <recommendedName>
        <fullName evidence="6">Major facilitator superfamily (MFS) profile domain-containing protein</fullName>
    </recommendedName>
</protein>
<dbReference type="InterPro" id="IPR011701">
    <property type="entry name" value="MFS"/>
</dbReference>
<feature type="domain" description="Major facilitator superfamily (MFS) profile" evidence="6">
    <location>
        <begin position="8"/>
        <end position="446"/>
    </location>
</feature>
<reference evidence="7 8" key="1">
    <citation type="submission" date="2016-10" db="EMBL/GenBank/DDBJ databases">
        <title>Complete genome sequences of three Cupriavidus strains isolated from various Malaysian environments.</title>
        <authorList>
            <person name="Abdullah A.A.-A."/>
            <person name="Shafie N.A.H."/>
            <person name="Lau N.S."/>
        </authorList>
    </citation>
    <scope>NUCLEOTIDE SEQUENCE [LARGE SCALE GENOMIC DNA]</scope>
    <source>
        <strain evidence="7 8">USMAA1020</strain>
    </source>
</reference>
<dbReference type="PROSITE" id="PS50850">
    <property type="entry name" value="MFS"/>
    <property type="match status" value="1"/>
</dbReference>
<name>A0ABM6FBJ0_9BURK</name>
<dbReference type="SUPFAM" id="SSF103473">
    <property type="entry name" value="MFS general substrate transporter"/>
    <property type="match status" value="1"/>
</dbReference>
<evidence type="ECO:0000313" key="7">
    <source>
        <dbReference type="EMBL" id="AOZ09023.1"/>
    </source>
</evidence>
<dbReference type="RefSeq" id="WP_071071666.1">
    <property type="nucleotide sequence ID" value="NZ_CP017755.1"/>
</dbReference>
<feature type="transmembrane region" description="Helical" evidence="5">
    <location>
        <begin position="104"/>
        <end position="124"/>
    </location>
</feature>
<feature type="transmembrane region" description="Helical" evidence="5">
    <location>
        <begin position="329"/>
        <end position="348"/>
    </location>
</feature>
<dbReference type="PANTHER" id="PTHR42718:SF40">
    <property type="entry name" value="METHYLENOMYCIN A RESISTANCE PROTEIN"/>
    <property type="match status" value="1"/>
</dbReference>
<feature type="transmembrane region" description="Helical" evidence="5">
    <location>
        <begin position="220"/>
        <end position="243"/>
    </location>
</feature>
<keyword evidence="3 5" id="KW-1133">Transmembrane helix</keyword>
<feature type="transmembrane region" description="Helical" evidence="5">
    <location>
        <begin position="165"/>
        <end position="186"/>
    </location>
</feature>
<dbReference type="InterPro" id="IPR036259">
    <property type="entry name" value="MFS_trans_sf"/>
</dbReference>
<gene>
    <name evidence="7" type="ORF">BKK80_24515</name>
</gene>
<organism evidence="7 8">
    <name type="scientific">Cupriavidus malaysiensis</name>
    <dbReference type="NCBI Taxonomy" id="367825"/>
    <lineage>
        <taxon>Bacteria</taxon>
        <taxon>Pseudomonadati</taxon>
        <taxon>Pseudomonadota</taxon>
        <taxon>Betaproteobacteria</taxon>
        <taxon>Burkholderiales</taxon>
        <taxon>Burkholderiaceae</taxon>
        <taxon>Cupriavidus</taxon>
    </lineage>
</organism>
<keyword evidence="2 5" id="KW-0812">Transmembrane</keyword>
<dbReference type="Proteomes" id="UP000177515">
    <property type="component" value="Chromosome 2"/>
</dbReference>
<feature type="transmembrane region" description="Helical" evidence="5">
    <location>
        <begin position="399"/>
        <end position="418"/>
    </location>
</feature>
<proteinExistence type="predicted"/>
<sequence length="452" mass="44377">MAPRGTATLWVLSAGMFMAILDTNIVNVAMPAMRAGLGASLSELAWIVDVYNLSFAGLMLSAGLLADRLGARRVFLGGLALFLLASALCGLAPTVAALVGARALQGAGAALFLPSSLALLRAAYPDAAARARAVGVFGGLVATAAAAGPVLGGIVLAPLGWRGAFLVNLPAGLLALLAGPRVLAALPARPGRGADRAGQLLGMAALGAASFALIEGPARGWLSPAVGLATLAALVSALAFVQVERRGAAPMIPARLFADPALGGANWVGFVIGAAYFGCLFLLSLYLQQGLCMTPLHTGLSLLPLALCLTAGNVIAGRLLPRLGARRQIAAGLALAALGYLLCALATLHGGLAALLAAMLPLAAGTALAIAPMTATVLERAPSDLAGTASAVLNATRQVGALAGTAGAAAILAIAIGAGGDAGAALRLGACAAALLSVAGIAGALRIGARPH</sequence>
<dbReference type="InterPro" id="IPR020846">
    <property type="entry name" value="MFS_dom"/>
</dbReference>
<evidence type="ECO:0000256" key="5">
    <source>
        <dbReference type="SAM" id="Phobius"/>
    </source>
</evidence>
<feature type="transmembrane region" description="Helical" evidence="5">
    <location>
        <begin position="50"/>
        <end position="67"/>
    </location>
</feature>
<keyword evidence="4 5" id="KW-0472">Membrane</keyword>
<keyword evidence="8" id="KW-1185">Reference proteome</keyword>
<evidence type="ECO:0000256" key="2">
    <source>
        <dbReference type="ARBA" id="ARBA00022692"/>
    </source>
</evidence>
<dbReference type="Gene3D" id="1.20.1250.20">
    <property type="entry name" value="MFS general substrate transporter like domains"/>
    <property type="match status" value="1"/>
</dbReference>
<feature type="transmembrane region" description="Helical" evidence="5">
    <location>
        <begin position="7"/>
        <end position="30"/>
    </location>
</feature>
<evidence type="ECO:0000256" key="1">
    <source>
        <dbReference type="ARBA" id="ARBA00004141"/>
    </source>
</evidence>
<feature type="transmembrane region" description="Helical" evidence="5">
    <location>
        <begin position="136"/>
        <end position="159"/>
    </location>
</feature>
<evidence type="ECO:0000259" key="6">
    <source>
        <dbReference type="PROSITE" id="PS50850"/>
    </source>
</evidence>
<dbReference type="PANTHER" id="PTHR42718">
    <property type="entry name" value="MAJOR FACILITATOR SUPERFAMILY MULTIDRUG TRANSPORTER MFSC"/>
    <property type="match status" value="1"/>
</dbReference>
<dbReference type="Pfam" id="PF07690">
    <property type="entry name" value="MFS_1"/>
    <property type="match status" value="1"/>
</dbReference>
<feature type="transmembrane region" description="Helical" evidence="5">
    <location>
        <begin position="424"/>
        <end position="445"/>
    </location>
</feature>
<dbReference type="Gene3D" id="1.20.1720.10">
    <property type="entry name" value="Multidrug resistance protein D"/>
    <property type="match status" value="1"/>
</dbReference>
<evidence type="ECO:0000256" key="3">
    <source>
        <dbReference type="ARBA" id="ARBA00022989"/>
    </source>
</evidence>
<feature type="transmembrane region" description="Helical" evidence="5">
    <location>
        <begin position="198"/>
        <end position="214"/>
    </location>
</feature>
<feature type="transmembrane region" description="Helical" evidence="5">
    <location>
        <begin position="264"/>
        <end position="287"/>
    </location>
</feature>
<evidence type="ECO:0000313" key="8">
    <source>
        <dbReference type="Proteomes" id="UP000177515"/>
    </source>
</evidence>
<comment type="subcellular location">
    <subcellularLocation>
        <location evidence="1">Membrane</location>
        <topology evidence="1">Multi-pass membrane protein</topology>
    </subcellularLocation>
</comment>
<accession>A0ABM6FBJ0</accession>